<sequence length="897" mass="104130">MAYIFNEQDEIKVEMEELKKECRVKTELSDSLRKAHAEQQAKIQQAQLEIEKLAQELNGKSEEIHEIRKMYEELQSSLLKKDLLLQQISSANEKLRAEYGEKILKLETENKDLVLALDEASARILDLKKKTSASSEEIAGLKRLLSVKQEKGFEAEKNASKNVKEREEYILKLEEESRNTENQLKWKNEQFSYLEEAHLKLQTEFQESKTEWEKEKSSLIDEISSLQAKLDAQVRISERLDNELRMSHQALAREESQRKVLEIEVSESRSQFKNVFQECQVAKSEIELLTMKRDEEIAELRMLVRKKEMVANEMKYRTAQLEQENIDLLGSLKDFQEAELSKNKATSSSKMLRNKLHSLQQLHNKCAINLKEKESEWNSQIEKLRADMNNCLLELNCKTKSMRELHKEQEDCQWLLEVKNDEIFALILVLKSEFNVAYSKMHDEKEKLEMSVMQIEKENMLINQQLESKNIELHEVHAELKQRCDEIAVLMQRLQSLDSLKQKNNFTKEELKRYEVMLNESNECQRSLKQQFLQLEEIQRDERTNASDALEMVKSELAKKTSEAEKYKLELQNMKSEAESLKINYEEIQQAHKQENASLLVILKDRDAQIGKLQEQICVLESVIVAKSEAEEIHKQEMDNSIQLAEDTIAQLKNELIEREAGGHALLDAHNNLKRENENFSSNIKEKDQKIQVLQKQIESLDQNLRSAVISLAEKEITLDEALKRVEGQKNLAIEEKNQIIAKLEKEVNALSKEVEFQEKTVVQTKQEIETSLQAKKLEMEEMKSQFGDERKCFKALLEELESDKDVLLQNLSKASVDREKLLAQFEGICEQIGVFCRDDVELTGMLTKMLQNSEEDSEPASNLLASDGLIVTTFSPSRKLIQASFNERPPLTELNS</sequence>
<name>A0AAV6WL94_9LAMI</name>
<feature type="coiled-coil region" evidence="1">
    <location>
        <begin position="438"/>
        <end position="517"/>
    </location>
</feature>
<dbReference type="Proteomes" id="UP000826271">
    <property type="component" value="Unassembled WGS sequence"/>
</dbReference>
<dbReference type="InterPro" id="IPR040262">
    <property type="entry name" value="At4g38062-like"/>
</dbReference>
<evidence type="ECO:0000313" key="2">
    <source>
        <dbReference type="EMBL" id="KAG8368599.1"/>
    </source>
</evidence>
<dbReference type="AlphaFoldDB" id="A0AAV6WL94"/>
<dbReference type="EMBL" id="WHWC01000015">
    <property type="protein sequence ID" value="KAG8368599.1"/>
    <property type="molecule type" value="Genomic_DNA"/>
</dbReference>
<dbReference type="PANTHER" id="PTHR45287">
    <property type="entry name" value="OS03G0691500 PROTEIN"/>
    <property type="match status" value="1"/>
</dbReference>
<comment type="caution">
    <text evidence="2">The sequence shown here is derived from an EMBL/GenBank/DDBJ whole genome shotgun (WGS) entry which is preliminary data.</text>
</comment>
<feature type="coiled-coil region" evidence="1">
    <location>
        <begin position="635"/>
        <end position="818"/>
    </location>
</feature>
<feature type="coiled-coil region" evidence="1">
    <location>
        <begin position="103"/>
        <end position="130"/>
    </location>
</feature>
<proteinExistence type="predicted"/>
<accession>A0AAV6WL94</accession>
<feature type="coiled-coil region" evidence="1">
    <location>
        <begin position="15"/>
        <end position="77"/>
    </location>
</feature>
<feature type="coiled-coil region" evidence="1">
    <location>
        <begin position="163"/>
        <end position="271"/>
    </location>
</feature>
<evidence type="ECO:0000256" key="1">
    <source>
        <dbReference type="SAM" id="Coils"/>
    </source>
</evidence>
<evidence type="ECO:0000313" key="3">
    <source>
        <dbReference type="Proteomes" id="UP000826271"/>
    </source>
</evidence>
<feature type="coiled-coil region" evidence="1">
    <location>
        <begin position="550"/>
        <end position="598"/>
    </location>
</feature>
<dbReference type="Gene3D" id="1.10.287.1490">
    <property type="match status" value="1"/>
</dbReference>
<keyword evidence="1" id="KW-0175">Coiled coil</keyword>
<reference evidence="2" key="1">
    <citation type="submission" date="2019-10" db="EMBL/GenBank/DDBJ databases">
        <authorList>
            <person name="Zhang R."/>
            <person name="Pan Y."/>
            <person name="Wang J."/>
            <person name="Ma R."/>
            <person name="Yu S."/>
        </authorList>
    </citation>
    <scope>NUCLEOTIDE SEQUENCE</scope>
    <source>
        <strain evidence="2">LA-IB0</strain>
        <tissue evidence="2">Leaf</tissue>
    </source>
</reference>
<organism evidence="2 3">
    <name type="scientific">Buddleja alternifolia</name>
    <dbReference type="NCBI Taxonomy" id="168488"/>
    <lineage>
        <taxon>Eukaryota</taxon>
        <taxon>Viridiplantae</taxon>
        <taxon>Streptophyta</taxon>
        <taxon>Embryophyta</taxon>
        <taxon>Tracheophyta</taxon>
        <taxon>Spermatophyta</taxon>
        <taxon>Magnoliopsida</taxon>
        <taxon>eudicotyledons</taxon>
        <taxon>Gunneridae</taxon>
        <taxon>Pentapetalae</taxon>
        <taxon>asterids</taxon>
        <taxon>lamiids</taxon>
        <taxon>Lamiales</taxon>
        <taxon>Scrophulariaceae</taxon>
        <taxon>Buddlejeae</taxon>
        <taxon>Buddleja</taxon>
    </lineage>
</organism>
<gene>
    <name evidence="2" type="ORF">BUALT_Bualt15G0062200</name>
</gene>
<protein>
    <submittedName>
        <fullName evidence="2">Uncharacterized protein</fullName>
    </submittedName>
</protein>
<dbReference type="PANTHER" id="PTHR45287:SF3">
    <property type="entry name" value="PROTEIN, PUTATIVE-RELATED"/>
    <property type="match status" value="1"/>
</dbReference>
<keyword evidence="3" id="KW-1185">Reference proteome</keyword>